<dbReference type="AlphaFoldDB" id="D7LPC0"/>
<protein>
    <submittedName>
        <fullName evidence="2">Predicted protein</fullName>
    </submittedName>
</protein>
<feature type="compositionally biased region" description="Polar residues" evidence="1">
    <location>
        <begin position="122"/>
        <end position="135"/>
    </location>
</feature>
<evidence type="ECO:0000313" key="2">
    <source>
        <dbReference type="EMBL" id="EFH51838.1"/>
    </source>
</evidence>
<evidence type="ECO:0000313" key="3">
    <source>
        <dbReference type="Proteomes" id="UP000008694"/>
    </source>
</evidence>
<sequence>MTISGFGFSVSLSTPNLQPRERPPFSLRFEADSDQTTQKSISIRRFKHSMLSITKNLFQKTPNPFVSSGSHRVLCLRRYTVGKLQSGKQQLLPQLTENKKASEIPSFSSQPSPVPSHPEILSFSSEPAHAQTQPEESALDREEESRPPGIKAMKKLRKKGKEKAAPPAEVNKILEAKQKTAPTDVPS</sequence>
<keyword evidence="3" id="KW-1185">Reference proteome</keyword>
<dbReference type="HOGENOM" id="CLU_1449557_0_0_1"/>
<organism evidence="3">
    <name type="scientific">Arabidopsis lyrata subsp. lyrata</name>
    <name type="common">Lyre-leaved rock-cress</name>
    <dbReference type="NCBI Taxonomy" id="81972"/>
    <lineage>
        <taxon>Eukaryota</taxon>
        <taxon>Viridiplantae</taxon>
        <taxon>Streptophyta</taxon>
        <taxon>Embryophyta</taxon>
        <taxon>Tracheophyta</taxon>
        <taxon>Spermatophyta</taxon>
        <taxon>Magnoliopsida</taxon>
        <taxon>eudicotyledons</taxon>
        <taxon>Gunneridae</taxon>
        <taxon>Pentapetalae</taxon>
        <taxon>rosids</taxon>
        <taxon>malvids</taxon>
        <taxon>Brassicales</taxon>
        <taxon>Brassicaceae</taxon>
        <taxon>Camelineae</taxon>
        <taxon>Arabidopsis</taxon>
    </lineage>
</organism>
<evidence type="ECO:0000256" key="1">
    <source>
        <dbReference type="SAM" id="MobiDB-lite"/>
    </source>
</evidence>
<gene>
    <name evidence="2" type="ORF">ARALYDRAFT_664965</name>
</gene>
<feature type="compositionally biased region" description="Basic residues" evidence="1">
    <location>
        <begin position="152"/>
        <end position="161"/>
    </location>
</feature>
<accession>D7LPC0</accession>
<proteinExistence type="predicted"/>
<dbReference type="EMBL" id="GL348717">
    <property type="protein sequence ID" value="EFH51838.1"/>
    <property type="molecule type" value="Genomic_DNA"/>
</dbReference>
<reference evidence="3" key="1">
    <citation type="journal article" date="2011" name="Nat. Genet.">
        <title>The Arabidopsis lyrata genome sequence and the basis of rapid genome size change.</title>
        <authorList>
            <person name="Hu T.T."/>
            <person name="Pattyn P."/>
            <person name="Bakker E.G."/>
            <person name="Cao J."/>
            <person name="Cheng J.-F."/>
            <person name="Clark R.M."/>
            <person name="Fahlgren N."/>
            <person name="Fawcett J.A."/>
            <person name="Grimwood J."/>
            <person name="Gundlach H."/>
            <person name="Haberer G."/>
            <person name="Hollister J.D."/>
            <person name="Ossowski S."/>
            <person name="Ottilar R.P."/>
            <person name="Salamov A.A."/>
            <person name="Schneeberger K."/>
            <person name="Spannagl M."/>
            <person name="Wang X."/>
            <person name="Yang L."/>
            <person name="Nasrallah M.E."/>
            <person name="Bergelson J."/>
            <person name="Carrington J.C."/>
            <person name="Gaut B.S."/>
            <person name="Schmutz J."/>
            <person name="Mayer K.F.X."/>
            <person name="Van de Peer Y."/>
            <person name="Grigoriev I.V."/>
            <person name="Nordborg M."/>
            <person name="Weigel D."/>
            <person name="Guo Y.-L."/>
        </authorList>
    </citation>
    <scope>NUCLEOTIDE SEQUENCE [LARGE SCALE GENOMIC DNA]</scope>
    <source>
        <strain evidence="3">cv. MN47</strain>
    </source>
</reference>
<dbReference type="Proteomes" id="UP000008694">
    <property type="component" value="Unassembled WGS sequence"/>
</dbReference>
<feature type="region of interest" description="Disordered" evidence="1">
    <location>
        <begin position="14"/>
        <end position="33"/>
    </location>
</feature>
<name>D7LPC0_ARALL</name>
<dbReference type="Gramene" id="Al_scaffold_0005_1000">
    <property type="protein sequence ID" value="Al_scaffold_0005_1000"/>
    <property type="gene ID" value="Al_scaffold_0005_1000"/>
</dbReference>
<feature type="region of interest" description="Disordered" evidence="1">
    <location>
        <begin position="97"/>
        <end position="187"/>
    </location>
</feature>